<gene>
    <name evidence="2" type="ORF">AYBTSS11_LOCUS18878</name>
</gene>
<keyword evidence="3" id="KW-1185">Reference proteome</keyword>
<feature type="region of interest" description="Disordered" evidence="1">
    <location>
        <begin position="16"/>
        <end position="45"/>
    </location>
</feature>
<proteinExistence type="predicted"/>
<reference evidence="2" key="1">
    <citation type="submission" date="2023-10" db="EMBL/GenBank/DDBJ databases">
        <authorList>
            <person name="Domelevo Entfellner J.-B."/>
        </authorList>
    </citation>
    <scope>NUCLEOTIDE SEQUENCE</scope>
</reference>
<dbReference type="AlphaFoldDB" id="A0AA86VG38"/>
<evidence type="ECO:0000313" key="3">
    <source>
        <dbReference type="Proteomes" id="UP001189624"/>
    </source>
</evidence>
<sequence length="67" mass="7419">MTAGWAQVEQLQCFPAPHRKKHSHARVSKHARPFSFPGGPNRINGSQSHLASLVYYAAQHSKSAKPQ</sequence>
<organism evidence="2 3">
    <name type="scientific">Sphenostylis stenocarpa</name>
    <dbReference type="NCBI Taxonomy" id="92480"/>
    <lineage>
        <taxon>Eukaryota</taxon>
        <taxon>Viridiplantae</taxon>
        <taxon>Streptophyta</taxon>
        <taxon>Embryophyta</taxon>
        <taxon>Tracheophyta</taxon>
        <taxon>Spermatophyta</taxon>
        <taxon>Magnoliopsida</taxon>
        <taxon>eudicotyledons</taxon>
        <taxon>Gunneridae</taxon>
        <taxon>Pentapetalae</taxon>
        <taxon>rosids</taxon>
        <taxon>fabids</taxon>
        <taxon>Fabales</taxon>
        <taxon>Fabaceae</taxon>
        <taxon>Papilionoideae</taxon>
        <taxon>50 kb inversion clade</taxon>
        <taxon>NPAAA clade</taxon>
        <taxon>indigoferoid/millettioid clade</taxon>
        <taxon>Phaseoleae</taxon>
        <taxon>Sphenostylis</taxon>
    </lineage>
</organism>
<dbReference type="EMBL" id="OY731403">
    <property type="protein sequence ID" value="CAJ1961734.1"/>
    <property type="molecule type" value="Genomic_DNA"/>
</dbReference>
<name>A0AA86VG38_9FABA</name>
<evidence type="ECO:0000313" key="2">
    <source>
        <dbReference type="EMBL" id="CAJ1961734.1"/>
    </source>
</evidence>
<feature type="compositionally biased region" description="Basic residues" evidence="1">
    <location>
        <begin position="17"/>
        <end position="32"/>
    </location>
</feature>
<protein>
    <submittedName>
        <fullName evidence="2">Uncharacterized protein</fullName>
    </submittedName>
</protein>
<dbReference type="Proteomes" id="UP001189624">
    <property type="component" value="Chromosome 6"/>
</dbReference>
<evidence type="ECO:0000256" key="1">
    <source>
        <dbReference type="SAM" id="MobiDB-lite"/>
    </source>
</evidence>
<accession>A0AA86VG38</accession>
<dbReference type="Gramene" id="rna-AYBTSS11_LOCUS18878">
    <property type="protein sequence ID" value="CAJ1961734.1"/>
    <property type="gene ID" value="gene-AYBTSS11_LOCUS18878"/>
</dbReference>